<proteinExistence type="predicted"/>
<organism evidence="1 2">
    <name type="scientific">Araneus ventricosus</name>
    <name type="common">Orbweaver spider</name>
    <name type="synonym">Epeira ventricosa</name>
    <dbReference type="NCBI Taxonomy" id="182803"/>
    <lineage>
        <taxon>Eukaryota</taxon>
        <taxon>Metazoa</taxon>
        <taxon>Ecdysozoa</taxon>
        <taxon>Arthropoda</taxon>
        <taxon>Chelicerata</taxon>
        <taxon>Arachnida</taxon>
        <taxon>Araneae</taxon>
        <taxon>Araneomorphae</taxon>
        <taxon>Entelegynae</taxon>
        <taxon>Araneoidea</taxon>
        <taxon>Araneidae</taxon>
        <taxon>Araneus</taxon>
    </lineage>
</organism>
<name>A0A4Y2PT67_ARAVE</name>
<dbReference type="EMBL" id="BGPR01011881">
    <property type="protein sequence ID" value="GBN53427.1"/>
    <property type="molecule type" value="Genomic_DNA"/>
</dbReference>
<protein>
    <submittedName>
        <fullName evidence="1">Uncharacterized protein</fullName>
    </submittedName>
</protein>
<evidence type="ECO:0000313" key="1">
    <source>
        <dbReference type="EMBL" id="GBN53427.1"/>
    </source>
</evidence>
<gene>
    <name evidence="1" type="ORF">AVEN_55967_1</name>
</gene>
<sequence length="98" mass="11649">MATKGWHTFCTKGYFDGCRLFGVSIDLFRRRVFTAPNKDFTHFTNLRLGTPSLQEKSRWAACRERLPYFMNLYLSAMSRRIYRTYSHEIWHTGSRNGD</sequence>
<keyword evidence="2" id="KW-1185">Reference proteome</keyword>
<accession>A0A4Y2PT67</accession>
<evidence type="ECO:0000313" key="2">
    <source>
        <dbReference type="Proteomes" id="UP000499080"/>
    </source>
</evidence>
<dbReference type="AlphaFoldDB" id="A0A4Y2PT67"/>
<comment type="caution">
    <text evidence="1">The sequence shown here is derived from an EMBL/GenBank/DDBJ whole genome shotgun (WGS) entry which is preliminary data.</text>
</comment>
<dbReference type="Proteomes" id="UP000499080">
    <property type="component" value="Unassembled WGS sequence"/>
</dbReference>
<reference evidence="1 2" key="1">
    <citation type="journal article" date="2019" name="Sci. Rep.">
        <title>Orb-weaving spider Araneus ventricosus genome elucidates the spidroin gene catalogue.</title>
        <authorList>
            <person name="Kono N."/>
            <person name="Nakamura H."/>
            <person name="Ohtoshi R."/>
            <person name="Moran D.A.P."/>
            <person name="Shinohara A."/>
            <person name="Yoshida Y."/>
            <person name="Fujiwara M."/>
            <person name="Mori M."/>
            <person name="Tomita M."/>
            <person name="Arakawa K."/>
        </authorList>
    </citation>
    <scope>NUCLEOTIDE SEQUENCE [LARGE SCALE GENOMIC DNA]</scope>
</reference>